<protein>
    <submittedName>
        <fullName evidence="4">AMP-binding protein</fullName>
    </submittedName>
</protein>
<dbReference type="PANTHER" id="PTHR43201:SF5">
    <property type="entry name" value="MEDIUM-CHAIN ACYL-COA LIGASE ACSF2, MITOCHONDRIAL"/>
    <property type="match status" value="1"/>
</dbReference>
<evidence type="ECO:0000313" key="4">
    <source>
        <dbReference type="EMBL" id="MBC5629402.1"/>
    </source>
</evidence>
<evidence type="ECO:0000313" key="5">
    <source>
        <dbReference type="Proteomes" id="UP000596929"/>
    </source>
</evidence>
<dbReference type="PANTHER" id="PTHR43201">
    <property type="entry name" value="ACYL-COA SYNTHETASE"/>
    <property type="match status" value="1"/>
</dbReference>
<gene>
    <name evidence="4" type="ORF">H8S20_10930</name>
</gene>
<keyword evidence="5" id="KW-1185">Reference proteome</keyword>
<evidence type="ECO:0000259" key="3">
    <source>
        <dbReference type="Pfam" id="PF00501"/>
    </source>
</evidence>
<dbReference type="InterPro" id="IPR042099">
    <property type="entry name" value="ANL_N_sf"/>
</dbReference>
<evidence type="ECO:0000256" key="1">
    <source>
        <dbReference type="ARBA" id="ARBA00006432"/>
    </source>
</evidence>
<dbReference type="Gene3D" id="3.40.50.12780">
    <property type="entry name" value="N-terminal domain of ligase-like"/>
    <property type="match status" value="1"/>
</dbReference>
<organism evidence="4 5">
    <name type="scientific">Clostridium hominis</name>
    <dbReference type="NCBI Taxonomy" id="2763036"/>
    <lineage>
        <taxon>Bacteria</taxon>
        <taxon>Bacillati</taxon>
        <taxon>Bacillota</taxon>
        <taxon>Clostridia</taxon>
        <taxon>Eubacteriales</taxon>
        <taxon>Clostridiaceae</taxon>
        <taxon>Clostridium</taxon>
    </lineage>
</organism>
<comment type="similarity">
    <text evidence="1">Belongs to the ATP-dependent AMP-binding enzyme family.</text>
</comment>
<evidence type="ECO:0000256" key="2">
    <source>
        <dbReference type="ARBA" id="ARBA00022598"/>
    </source>
</evidence>
<sequence>MLLKDINNIKDKLIDRKIRNRKIGIVNSDIYLQIVYFIGILESKNIPILINIEIPRDTIELIKEKYNLSILKDDLGMFSKKIDNFEFDGFGVLSSGTTGLPKIIFRSEESWIKCFDYQSEIFNLNKNSIGFIHGSLNFSANLNYLIHFIYLGATVISSEKKMIKSWIDIIEKEKVNSIFLVPSKYKIMLRRDNRVLSDVKSVVSAGEKLDISIIKDMRNMFCNGKIVEYYGCSETSFISYNIFKDEFNYTKGILFPKVIVKNEGHDLYVNSPYLAYGYRAYYKVSDKGYIYDHKLILIGRYDNVINRSGVKISLKNIENELSKLSYLDQYVVFSKKDVIHGEEVYAALVLREKNVDKGKIIKDLRRNLIKYEVPKIIILDNIQLNVNGKIDIINLKNI</sequence>
<feature type="domain" description="AMP-dependent synthetase/ligase" evidence="3">
    <location>
        <begin position="94"/>
        <end position="258"/>
    </location>
</feature>
<dbReference type="InterPro" id="IPR000873">
    <property type="entry name" value="AMP-dep_synth/lig_dom"/>
</dbReference>
<accession>A0ABR7DDA0</accession>
<dbReference type="SUPFAM" id="SSF56801">
    <property type="entry name" value="Acetyl-CoA synthetase-like"/>
    <property type="match status" value="1"/>
</dbReference>
<dbReference type="Proteomes" id="UP000596929">
    <property type="component" value="Unassembled WGS sequence"/>
</dbReference>
<dbReference type="RefSeq" id="WP_186860127.1">
    <property type="nucleotide sequence ID" value="NZ_JACOOO010000022.1"/>
</dbReference>
<dbReference type="InterPro" id="IPR045851">
    <property type="entry name" value="AMP-bd_C_sf"/>
</dbReference>
<proteinExistence type="inferred from homology"/>
<name>A0ABR7DDA0_9CLOT</name>
<dbReference type="EMBL" id="JACOOO010000022">
    <property type="protein sequence ID" value="MBC5629402.1"/>
    <property type="molecule type" value="Genomic_DNA"/>
</dbReference>
<keyword evidence="2" id="KW-0436">Ligase</keyword>
<dbReference type="Gene3D" id="3.30.300.30">
    <property type="match status" value="1"/>
</dbReference>
<reference evidence="4 5" key="1">
    <citation type="submission" date="2020-08" db="EMBL/GenBank/DDBJ databases">
        <title>Genome public.</title>
        <authorList>
            <person name="Liu C."/>
            <person name="Sun Q."/>
        </authorList>
    </citation>
    <scope>NUCLEOTIDE SEQUENCE [LARGE SCALE GENOMIC DNA]</scope>
    <source>
        <strain evidence="4 5">NSJ-6</strain>
    </source>
</reference>
<comment type="caution">
    <text evidence="4">The sequence shown here is derived from an EMBL/GenBank/DDBJ whole genome shotgun (WGS) entry which is preliminary data.</text>
</comment>
<dbReference type="Pfam" id="PF00501">
    <property type="entry name" value="AMP-binding"/>
    <property type="match status" value="1"/>
</dbReference>